<dbReference type="Gene3D" id="3.90.79.10">
    <property type="entry name" value="Nucleoside Triphosphate Pyrophosphohydrolase"/>
    <property type="match status" value="1"/>
</dbReference>
<protein>
    <recommendedName>
        <fullName evidence="10">Uridine diphosphate glucose pyrophosphatase NUDT14</fullName>
        <ecNumber evidence="9">3.6.1.45</ecNumber>
    </recommendedName>
    <alternativeName>
        <fullName evidence="11">Nucleoside diphosphate-linked moiety X motif 14</fullName>
    </alternativeName>
</protein>
<keyword evidence="4" id="KW-0963">Cytoplasm</keyword>
<evidence type="ECO:0000256" key="1">
    <source>
        <dbReference type="ARBA" id="ARBA00001946"/>
    </source>
</evidence>
<dbReference type="OrthoDB" id="10249920at2759"/>
<evidence type="ECO:0000313" key="12">
    <source>
        <dbReference type="EMBL" id="CAH0548754.1"/>
    </source>
</evidence>
<evidence type="ECO:0000256" key="4">
    <source>
        <dbReference type="ARBA" id="ARBA00022490"/>
    </source>
</evidence>
<dbReference type="GO" id="GO:0005737">
    <property type="term" value="C:cytoplasm"/>
    <property type="evidence" value="ECO:0007669"/>
    <property type="project" value="UniProtKB-SubCell"/>
</dbReference>
<dbReference type="InterPro" id="IPR004385">
    <property type="entry name" value="NDP_pyrophosphatase"/>
</dbReference>
<keyword evidence="6" id="KW-0460">Magnesium</keyword>
<evidence type="ECO:0000256" key="7">
    <source>
        <dbReference type="ARBA" id="ARBA00051086"/>
    </source>
</evidence>
<comment type="subcellular location">
    <subcellularLocation>
        <location evidence="2">Cytoplasm</location>
    </subcellularLocation>
</comment>
<dbReference type="AlphaFoldDB" id="A0A9P0AUX6"/>
<dbReference type="CDD" id="cd18887">
    <property type="entry name" value="NUDIX_UGPPase_Nudt14"/>
    <property type="match status" value="1"/>
</dbReference>
<dbReference type="GO" id="GO:0008768">
    <property type="term" value="F:UDP-sugar diphosphatase activity"/>
    <property type="evidence" value="ECO:0007669"/>
    <property type="project" value="UniProtKB-EC"/>
</dbReference>
<comment type="catalytic activity">
    <reaction evidence="7">
        <text>UDP-sugar + H2O = UMP + alpha-D-aldose 1-phosphate.</text>
        <dbReference type="EC" id="3.6.1.45"/>
    </reaction>
</comment>
<sequence length="207" mass="23861">MEEISDVKVTKYIPTIYTRPRTVEYIKNGTLRKRSIMAEKNGVVIIIYNKTRDVLVLVKQFRPSAYFCQVNEDDFLLDTIDTKKYPPKLGITLEFCAGLVDKDLCNEEIAIEEIFEECGYNVEIKDLEEICTICNLTDTTGAKSFFYYCEVTDDMKVSNGGGVEGENIEVIDMKVDDVIQYGTQDYVQSPACFLFGLNWFLYNKYRK</sequence>
<name>A0A9P0AUX6_BRAAE</name>
<evidence type="ECO:0000256" key="10">
    <source>
        <dbReference type="ARBA" id="ARBA00071467"/>
    </source>
</evidence>
<accession>A0A9P0AUX6</accession>
<comment type="subunit">
    <text evidence="3">Homodimer.</text>
</comment>
<dbReference type="EC" id="3.6.1.45" evidence="9"/>
<gene>
    <name evidence="12" type="ORF">MELIAE_LOCUS2160</name>
</gene>
<dbReference type="EMBL" id="OV121141">
    <property type="protein sequence ID" value="CAH0548754.1"/>
    <property type="molecule type" value="Genomic_DNA"/>
</dbReference>
<dbReference type="Proteomes" id="UP001154078">
    <property type="component" value="Chromosome 10"/>
</dbReference>
<proteinExistence type="predicted"/>
<dbReference type="GO" id="GO:0019693">
    <property type="term" value="P:ribose phosphate metabolic process"/>
    <property type="evidence" value="ECO:0007669"/>
    <property type="project" value="TreeGrafter"/>
</dbReference>
<comment type="cofactor">
    <cofactor evidence="1">
        <name>Mg(2+)</name>
        <dbReference type="ChEBI" id="CHEBI:18420"/>
    </cofactor>
</comment>
<dbReference type="InterPro" id="IPR015797">
    <property type="entry name" value="NUDIX_hydrolase-like_dom_sf"/>
</dbReference>
<reference evidence="12" key="1">
    <citation type="submission" date="2021-12" db="EMBL/GenBank/DDBJ databases">
        <authorList>
            <person name="King R."/>
        </authorList>
    </citation>
    <scope>NUCLEOTIDE SEQUENCE</scope>
</reference>
<dbReference type="SUPFAM" id="SSF55811">
    <property type="entry name" value="Nudix"/>
    <property type="match status" value="1"/>
</dbReference>
<evidence type="ECO:0000313" key="13">
    <source>
        <dbReference type="Proteomes" id="UP001154078"/>
    </source>
</evidence>
<keyword evidence="13" id="KW-1185">Reference proteome</keyword>
<evidence type="ECO:0000256" key="2">
    <source>
        <dbReference type="ARBA" id="ARBA00004496"/>
    </source>
</evidence>
<organism evidence="12 13">
    <name type="scientific">Brassicogethes aeneus</name>
    <name type="common">Rape pollen beetle</name>
    <name type="synonym">Meligethes aeneus</name>
    <dbReference type="NCBI Taxonomy" id="1431903"/>
    <lineage>
        <taxon>Eukaryota</taxon>
        <taxon>Metazoa</taxon>
        <taxon>Ecdysozoa</taxon>
        <taxon>Arthropoda</taxon>
        <taxon>Hexapoda</taxon>
        <taxon>Insecta</taxon>
        <taxon>Pterygota</taxon>
        <taxon>Neoptera</taxon>
        <taxon>Endopterygota</taxon>
        <taxon>Coleoptera</taxon>
        <taxon>Polyphaga</taxon>
        <taxon>Cucujiformia</taxon>
        <taxon>Nitidulidae</taxon>
        <taxon>Meligethinae</taxon>
        <taxon>Brassicogethes</taxon>
    </lineage>
</organism>
<dbReference type="PANTHER" id="PTHR11839:SF15">
    <property type="entry name" value="URIDINE DIPHOSPHATE GLUCOSE PYROPHOSPHATASE NUDT14"/>
    <property type="match status" value="1"/>
</dbReference>
<evidence type="ECO:0000256" key="5">
    <source>
        <dbReference type="ARBA" id="ARBA00022801"/>
    </source>
</evidence>
<dbReference type="PANTHER" id="PTHR11839">
    <property type="entry name" value="UDP/ADP-SUGAR PYROPHOSPHATASE"/>
    <property type="match status" value="1"/>
</dbReference>
<dbReference type="FunFam" id="3.90.79.10:FF:000035">
    <property type="entry name" value="Uridine diphosphate glucose pyrophosphatase"/>
    <property type="match status" value="1"/>
</dbReference>
<evidence type="ECO:0000256" key="6">
    <source>
        <dbReference type="ARBA" id="ARBA00022842"/>
    </source>
</evidence>
<evidence type="ECO:0000256" key="11">
    <source>
        <dbReference type="ARBA" id="ARBA00080475"/>
    </source>
</evidence>
<evidence type="ECO:0000256" key="8">
    <source>
        <dbReference type="ARBA" id="ARBA00054674"/>
    </source>
</evidence>
<comment type="function">
    <text evidence="8">Hydrolyzes UDP-glucose to glucose 1-phosphate and UMP and ADP-ribose to ribose 5-phosphate and AMP. The physiological substrate is probably UDP-glucose. Poor activity on other substrates such as ADP-glucose, CDP-glucose, GDP-glucose and GDP-mannose.</text>
</comment>
<dbReference type="NCBIfam" id="TIGR00052">
    <property type="entry name" value="nudix-type nucleoside diphosphatase, YffH/AdpP family"/>
    <property type="match status" value="1"/>
</dbReference>
<evidence type="ECO:0000256" key="9">
    <source>
        <dbReference type="ARBA" id="ARBA00066480"/>
    </source>
</evidence>
<keyword evidence="5" id="KW-0378">Hydrolase</keyword>
<dbReference type="GO" id="GO:0046872">
    <property type="term" value="F:metal ion binding"/>
    <property type="evidence" value="ECO:0007669"/>
    <property type="project" value="InterPro"/>
</dbReference>
<evidence type="ECO:0000256" key="3">
    <source>
        <dbReference type="ARBA" id="ARBA00011738"/>
    </source>
</evidence>
<dbReference type="GO" id="GO:0006753">
    <property type="term" value="P:nucleoside phosphate metabolic process"/>
    <property type="evidence" value="ECO:0007669"/>
    <property type="project" value="TreeGrafter"/>
</dbReference>